<dbReference type="EMBL" id="JACLPZ010000023">
    <property type="protein sequence ID" value="MBY0038679.1"/>
    <property type="molecule type" value="Genomic_DNA"/>
</dbReference>
<reference evidence="2" key="1">
    <citation type="submission" date="2020-08" db="EMBL/GenBank/DDBJ databases">
        <title>Fungal Genomes of the International Space Station.</title>
        <authorList>
            <person name="Seuylemezian A."/>
            <person name="Singh N.K."/>
            <person name="Wood J."/>
            <person name="Venkateswaran K."/>
        </authorList>
    </citation>
    <scope>NUCLEOTIDE SEQUENCE</scope>
    <source>
        <strain evidence="2">I2-B2</strain>
    </source>
</reference>
<accession>A0AAW4QV20</accession>
<dbReference type="Proteomes" id="UP001197806">
    <property type="component" value="Unassembled WGS sequence"/>
</dbReference>
<name>A0AAW4QV20_BACCE</name>
<keyword evidence="1" id="KW-0812">Transmembrane</keyword>
<keyword evidence="1" id="KW-1133">Transmembrane helix</keyword>
<evidence type="ECO:0000313" key="2">
    <source>
        <dbReference type="EMBL" id="MBY0038679.1"/>
    </source>
</evidence>
<evidence type="ECO:0000313" key="3">
    <source>
        <dbReference type="Proteomes" id="UP001197806"/>
    </source>
</evidence>
<evidence type="ECO:0008006" key="4">
    <source>
        <dbReference type="Google" id="ProtNLM"/>
    </source>
</evidence>
<dbReference type="SUPFAM" id="SSF52309">
    <property type="entry name" value="N-(deoxy)ribosyltransferase-like"/>
    <property type="match status" value="1"/>
</dbReference>
<proteinExistence type="predicted"/>
<organism evidence="2 3">
    <name type="scientific">Bacillus cereus</name>
    <dbReference type="NCBI Taxonomy" id="1396"/>
    <lineage>
        <taxon>Bacteria</taxon>
        <taxon>Bacillati</taxon>
        <taxon>Bacillota</taxon>
        <taxon>Bacilli</taxon>
        <taxon>Bacillales</taxon>
        <taxon>Bacillaceae</taxon>
        <taxon>Bacillus</taxon>
        <taxon>Bacillus cereus group</taxon>
    </lineage>
</organism>
<protein>
    <recommendedName>
        <fullName evidence="4">Nucleoside 2-deoxyribosyltransferase</fullName>
    </recommendedName>
</protein>
<gene>
    <name evidence="2" type="ORF">H7U08_19390</name>
</gene>
<comment type="caution">
    <text evidence="2">The sequence shown here is derived from an EMBL/GenBank/DDBJ whole genome shotgun (WGS) entry which is preliminary data.</text>
</comment>
<dbReference type="AlphaFoldDB" id="A0AAW4QV20"/>
<feature type="transmembrane region" description="Helical" evidence="1">
    <location>
        <begin position="6"/>
        <end position="28"/>
    </location>
</feature>
<evidence type="ECO:0000256" key="1">
    <source>
        <dbReference type="SAM" id="Phobius"/>
    </source>
</evidence>
<keyword evidence="1" id="KW-0472">Membrane</keyword>
<sequence>MELKDMLLITVAITTIALSIVTILINFINQNKKLKYDHEKSLVKFDDMRNYYESKLYEINNKLYADPTRWKETNHLVLSGNENTLDTENIQNAIVSPSNFLLNHGLTKKDLEVDTRSVFVLTSFMDSERPLYLEIKNICSSVGLNCSRSDEEYINGDVLPHILKKIAKARLIIVNLDGRNPNVYYELGIAHALDKPTILISKSINNAPFDLKSKNIIIYKDFNELNTKLNMELTRTIINS</sequence>
<dbReference type="RefSeq" id="WP_221826155.1">
    <property type="nucleotide sequence ID" value="NZ_JACLPZ010000023.1"/>
</dbReference>
<dbReference type="Gene3D" id="3.40.50.450">
    <property type="match status" value="1"/>
</dbReference>